<feature type="transmembrane region" description="Helical" evidence="1">
    <location>
        <begin position="65"/>
        <end position="93"/>
    </location>
</feature>
<feature type="transmembrane region" description="Helical" evidence="1">
    <location>
        <begin position="321"/>
        <end position="339"/>
    </location>
</feature>
<feature type="transmembrane region" description="Helical" evidence="1">
    <location>
        <begin position="125"/>
        <end position="145"/>
    </location>
</feature>
<organism evidence="2 3">
    <name type="scientific">Rothia dentocariosa</name>
    <dbReference type="NCBI Taxonomy" id="2047"/>
    <lineage>
        <taxon>Bacteria</taxon>
        <taxon>Bacillati</taxon>
        <taxon>Actinomycetota</taxon>
        <taxon>Actinomycetes</taxon>
        <taxon>Micrococcales</taxon>
        <taxon>Micrococcaceae</taxon>
        <taxon>Rothia</taxon>
    </lineage>
</organism>
<evidence type="ECO:0000256" key="1">
    <source>
        <dbReference type="SAM" id="Phobius"/>
    </source>
</evidence>
<comment type="caution">
    <text evidence="2">The sequence shown here is derived from an EMBL/GenBank/DDBJ whole genome shotgun (WGS) entry which is preliminary data.</text>
</comment>
<feature type="transmembrane region" description="Helical" evidence="1">
    <location>
        <begin position="297"/>
        <end position="315"/>
    </location>
</feature>
<feature type="transmembrane region" description="Helical" evidence="1">
    <location>
        <begin position="191"/>
        <end position="213"/>
    </location>
</feature>
<feature type="transmembrane region" description="Helical" evidence="1">
    <location>
        <begin position="12"/>
        <end position="45"/>
    </location>
</feature>
<gene>
    <name evidence="2" type="ORF">HXO56_03120</name>
</gene>
<dbReference type="EMBL" id="JABZXJ010000008">
    <property type="protein sequence ID" value="MBF1649082.1"/>
    <property type="molecule type" value="Genomic_DNA"/>
</dbReference>
<dbReference type="Proteomes" id="UP000769484">
    <property type="component" value="Unassembled WGS sequence"/>
</dbReference>
<dbReference type="NCBIfam" id="NF010613">
    <property type="entry name" value="PRK14013.1-3"/>
    <property type="match status" value="1"/>
</dbReference>
<protein>
    <submittedName>
        <fullName evidence="2">DUF475 domain-containing protein</fullName>
    </submittedName>
</protein>
<dbReference type="PANTHER" id="PTHR30238:SF4">
    <property type="entry name" value="SLL1022 PROTEIN"/>
    <property type="match status" value="1"/>
</dbReference>
<feature type="transmembrane region" description="Helical" evidence="1">
    <location>
        <begin position="225"/>
        <end position="246"/>
    </location>
</feature>
<dbReference type="PANTHER" id="PTHR30238">
    <property type="entry name" value="MEMBRANE BOUND PREDICTED REDOX MODULATOR"/>
    <property type="match status" value="1"/>
</dbReference>
<dbReference type="AlphaFoldDB" id="A0A930PDD3"/>
<feature type="transmembrane region" description="Helical" evidence="1">
    <location>
        <begin position="266"/>
        <end position="285"/>
    </location>
</feature>
<reference evidence="2" key="1">
    <citation type="submission" date="2020-04" db="EMBL/GenBank/DDBJ databases">
        <title>Deep metagenomics examines the oral microbiome during advanced dental caries in children, revealing novel taxa and co-occurrences with host molecules.</title>
        <authorList>
            <person name="Baker J.L."/>
            <person name="Morton J.T."/>
            <person name="Dinis M."/>
            <person name="Alvarez R."/>
            <person name="Tran N.C."/>
            <person name="Knight R."/>
            <person name="Edlund A."/>
        </authorList>
    </citation>
    <scope>NUCLEOTIDE SEQUENCE</scope>
    <source>
        <strain evidence="2">JCVI_47_bin.4</strain>
    </source>
</reference>
<sequence length="372" mass="40342">MALLKFFKYDLLITLVALAAAAVYGGVSGLVSAVILIVLEIVFSFDNAGVNAKYLNKMSHAWRNIFLTVGVLVAVFGMRLIFPFLIVCLAGHVSPIEAWNLAMERGDPHTPGTYGFILESAHHTIASFGGMFLLMLFLSFLFEAGKEVHWLSVIEKPLAKAGHFDSMPVLVSGVLLVTASQLFGAEHHEQYSILISGLLGMLTFLATNGLATFMEARNEEREESLAEVTMLTGKAAFSMFLFLEVLDASFSFDGVLGAFAVTSDPIIIALGLGVGALFVRSMTIYLVEKGTLQELRYLDHGAHWAIGVLALMLLATLKWDIPDFVIGLSGIVFIAGSIISSRRANRLDKSLPKASNLHNAPVEQAMNTEGKK</sequence>
<dbReference type="Pfam" id="PF04332">
    <property type="entry name" value="DUF475"/>
    <property type="match status" value="1"/>
</dbReference>
<evidence type="ECO:0000313" key="2">
    <source>
        <dbReference type="EMBL" id="MBF1649082.1"/>
    </source>
</evidence>
<proteinExistence type="predicted"/>
<dbReference type="InterPro" id="IPR007427">
    <property type="entry name" value="DUF475"/>
</dbReference>
<keyword evidence="1" id="KW-0472">Membrane</keyword>
<keyword evidence="1" id="KW-1133">Transmembrane helix</keyword>
<evidence type="ECO:0000313" key="3">
    <source>
        <dbReference type="Proteomes" id="UP000769484"/>
    </source>
</evidence>
<name>A0A930PDD3_9MICC</name>
<feature type="transmembrane region" description="Helical" evidence="1">
    <location>
        <begin position="166"/>
        <end position="185"/>
    </location>
</feature>
<keyword evidence="1" id="KW-0812">Transmembrane</keyword>
<accession>A0A930PDD3</accession>
<dbReference type="RefSeq" id="WP_048754657.1">
    <property type="nucleotide sequence ID" value="NZ_CAUREM010000009.1"/>
</dbReference>